<accession>A0A4C1UW15</accession>
<protein>
    <submittedName>
        <fullName evidence="1">Uncharacterized protein</fullName>
    </submittedName>
</protein>
<name>A0A4C1UW15_EUMVA</name>
<dbReference type="Proteomes" id="UP000299102">
    <property type="component" value="Unassembled WGS sequence"/>
</dbReference>
<comment type="caution">
    <text evidence="1">The sequence shown here is derived from an EMBL/GenBank/DDBJ whole genome shotgun (WGS) entry which is preliminary data.</text>
</comment>
<proteinExistence type="predicted"/>
<evidence type="ECO:0000313" key="2">
    <source>
        <dbReference type="Proteomes" id="UP000299102"/>
    </source>
</evidence>
<evidence type="ECO:0000313" key="1">
    <source>
        <dbReference type="EMBL" id="GBP30683.1"/>
    </source>
</evidence>
<sequence>MKRLMDVSEAREVCKGRVNLCGLCLSLWEIDVRLRIIKIALFVLFRDRDGGGGSDNLPLSFLYLTFRCIAAHEHVRFLQYKYGRCNSSRKVGNWRRTVPTVFLSL</sequence>
<gene>
    <name evidence="1" type="ORF">EVAR_75904_1</name>
</gene>
<organism evidence="1 2">
    <name type="scientific">Eumeta variegata</name>
    <name type="common">Bagworm moth</name>
    <name type="synonym">Eumeta japonica</name>
    <dbReference type="NCBI Taxonomy" id="151549"/>
    <lineage>
        <taxon>Eukaryota</taxon>
        <taxon>Metazoa</taxon>
        <taxon>Ecdysozoa</taxon>
        <taxon>Arthropoda</taxon>
        <taxon>Hexapoda</taxon>
        <taxon>Insecta</taxon>
        <taxon>Pterygota</taxon>
        <taxon>Neoptera</taxon>
        <taxon>Endopterygota</taxon>
        <taxon>Lepidoptera</taxon>
        <taxon>Glossata</taxon>
        <taxon>Ditrysia</taxon>
        <taxon>Tineoidea</taxon>
        <taxon>Psychidae</taxon>
        <taxon>Oiketicinae</taxon>
        <taxon>Eumeta</taxon>
    </lineage>
</organism>
<keyword evidence="2" id="KW-1185">Reference proteome</keyword>
<dbReference type="EMBL" id="BGZK01000236">
    <property type="protein sequence ID" value="GBP30683.1"/>
    <property type="molecule type" value="Genomic_DNA"/>
</dbReference>
<reference evidence="1 2" key="1">
    <citation type="journal article" date="2019" name="Commun. Biol.">
        <title>The bagworm genome reveals a unique fibroin gene that provides high tensile strength.</title>
        <authorList>
            <person name="Kono N."/>
            <person name="Nakamura H."/>
            <person name="Ohtoshi R."/>
            <person name="Tomita M."/>
            <person name="Numata K."/>
            <person name="Arakawa K."/>
        </authorList>
    </citation>
    <scope>NUCLEOTIDE SEQUENCE [LARGE SCALE GENOMIC DNA]</scope>
</reference>
<dbReference type="AlphaFoldDB" id="A0A4C1UW15"/>